<evidence type="ECO:0000259" key="7">
    <source>
        <dbReference type="PROSITE" id="PS51898"/>
    </source>
</evidence>
<feature type="compositionally biased region" description="Basic residues" evidence="6">
    <location>
        <begin position="179"/>
        <end position="190"/>
    </location>
</feature>
<keyword evidence="10" id="KW-1185">Reference proteome</keyword>
<keyword evidence="3 5" id="KW-0238">DNA-binding</keyword>
<dbReference type="GO" id="GO:0015074">
    <property type="term" value="P:DNA integration"/>
    <property type="evidence" value="ECO:0007669"/>
    <property type="project" value="UniProtKB-KW"/>
</dbReference>
<dbReference type="PATRIC" id="fig|66876.3.peg.6285"/>
<sequence length="425" mass="49052">MAEPYDRWHKKRPESGEEKCRAHGKVPSREHGRGKRWLARWRDPDGQQQSESFERYEDARQHLTRMLGTVDDGTYIAPKKGDTLLKSIAEQWLTNQTFDNPRTYHQYESRVRNHVIGPLGDLKLRQVKPSTIQTWIKRRLQVLDETTVGLIFTHLSSILAMAVDDDLVPKNPCETGSVKRVKPRRSKKSAKNVPLSWEQTDDLRKQLPDRYQATVDCGRGLGMRQGEIFGFSPDDVDWSEDDKTVRICRQITHHRGTLVFAPPKGGTKDDPKDRYVPLDEDLATLLREHMREFPPVKVTLPWLEKDGELVTVCLMFTTRERKVLNKNYFNYLWKAALEAIGAIEAVNDKPTGKGRRWEPCRDKMMHALRHLFASEAINEGVDVYTLADLLGHEDPAFTLRRYVHRVTGAVEKARKAIGHRYRLAA</sequence>
<evidence type="ECO:0000256" key="6">
    <source>
        <dbReference type="SAM" id="MobiDB-lite"/>
    </source>
</evidence>
<dbReference type="InterPro" id="IPR002104">
    <property type="entry name" value="Integrase_catalytic"/>
</dbReference>
<comment type="similarity">
    <text evidence="1">Belongs to the 'phage' integrase family.</text>
</comment>
<dbReference type="Pfam" id="PF00589">
    <property type="entry name" value="Phage_integrase"/>
    <property type="match status" value="1"/>
</dbReference>
<accession>A0A0N0XSD1</accession>
<evidence type="ECO:0000256" key="5">
    <source>
        <dbReference type="PROSITE-ProRule" id="PRU01248"/>
    </source>
</evidence>
<dbReference type="InterPro" id="IPR050090">
    <property type="entry name" value="Tyrosine_recombinase_XerCD"/>
</dbReference>
<dbReference type="InterPro" id="IPR010998">
    <property type="entry name" value="Integrase_recombinase_N"/>
</dbReference>
<dbReference type="InterPro" id="IPR013762">
    <property type="entry name" value="Integrase-like_cat_sf"/>
</dbReference>
<keyword evidence="2" id="KW-0229">DNA integration</keyword>
<evidence type="ECO:0000256" key="2">
    <source>
        <dbReference type="ARBA" id="ARBA00022908"/>
    </source>
</evidence>
<dbReference type="Pfam" id="PF14659">
    <property type="entry name" value="Phage_int_SAM_3"/>
    <property type="match status" value="1"/>
</dbReference>
<dbReference type="PANTHER" id="PTHR30349:SF64">
    <property type="entry name" value="PROPHAGE INTEGRASE INTD-RELATED"/>
    <property type="match status" value="1"/>
</dbReference>
<comment type="caution">
    <text evidence="9">The sequence shown here is derived from an EMBL/GenBank/DDBJ whole genome shotgun (WGS) entry which is preliminary data.</text>
</comment>
<keyword evidence="4" id="KW-0233">DNA recombination</keyword>
<feature type="region of interest" description="Disordered" evidence="6">
    <location>
        <begin position="1"/>
        <end position="50"/>
    </location>
</feature>
<evidence type="ECO:0000256" key="1">
    <source>
        <dbReference type="ARBA" id="ARBA00008857"/>
    </source>
</evidence>
<feature type="region of interest" description="Disordered" evidence="6">
    <location>
        <begin position="174"/>
        <end position="195"/>
    </location>
</feature>
<dbReference type="CDD" id="cd01189">
    <property type="entry name" value="INT_ICEBs1_C_like"/>
    <property type="match status" value="1"/>
</dbReference>
<evidence type="ECO:0000256" key="3">
    <source>
        <dbReference type="ARBA" id="ARBA00023125"/>
    </source>
</evidence>
<dbReference type="SUPFAM" id="SSF56349">
    <property type="entry name" value="DNA breaking-rejoining enzymes"/>
    <property type="match status" value="1"/>
</dbReference>
<evidence type="ECO:0000313" key="10">
    <source>
        <dbReference type="Proteomes" id="UP000037982"/>
    </source>
</evidence>
<dbReference type="InterPro" id="IPR044068">
    <property type="entry name" value="CB"/>
</dbReference>
<dbReference type="InterPro" id="IPR004107">
    <property type="entry name" value="Integrase_SAM-like_N"/>
</dbReference>
<dbReference type="PANTHER" id="PTHR30349">
    <property type="entry name" value="PHAGE INTEGRASE-RELATED"/>
    <property type="match status" value="1"/>
</dbReference>
<dbReference type="EMBL" id="LGKG01000159">
    <property type="protein sequence ID" value="KPC60578.1"/>
    <property type="molecule type" value="Genomic_DNA"/>
</dbReference>
<dbReference type="InterPro" id="IPR011010">
    <property type="entry name" value="DNA_brk_join_enz"/>
</dbReference>
<feature type="domain" description="Tyr recombinase" evidence="7">
    <location>
        <begin position="190"/>
        <end position="415"/>
    </location>
</feature>
<dbReference type="Proteomes" id="UP000037982">
    <property type="component" value="Unassembled WGS sequence"/>
</dbReference>
<evidence type="ECO:0000256" key="4">
    <source>
        <dbReference type="ARBA" id="ARBA00023172"/>
    </source>
</evidence>
<dbReference type="Gene3D" id="1.10.150.130">
    <property type="match status" value="1"/>
</dbReference>
<dbReference type="AlphaFoldDB" id="A0A0N0XSD1"/>
<reference evidence="10" key="1">
    <citation type="submission" date="2015-07" db="EMBL/GenBank/DDBJ databases">
        <authorList>
            <person name="Ju K.-S."/>
            <person name="Doroghazi J.R."/>
            <person name="Metcalf W.W."/>
        </authorList>
    </citation>
    <scope>NUCLEOTIDE SEQUENCE [LARGE SCALE GENOMIC DNA]</scope>
    <source>
        <strain evidence="10">NRRL ISP-5002</strain>
    </source>
</reference>
<name>A0A0N0XSD1_9ACTN</name>
<evidence type="ECO:0000259" key="8">
    <source>
        <dbReference type="PROSITE" id="PS51900"/>
    </source>
</evidence>
<protein>
    <submittedName>
        <fullName evidence="9">Integrase</fullName>
    </submittedName>
</protein>
<feature type="compositionally biased region" description="Basic and acidic residues" evidence="6">
    <location>
        <begin position="1"/>
        <end position="31"/>
    </location>
</feature>
<dbReference type="Gene3D" id="1.10.443.10">
    <property type="entry name" value="Intergrase catalytic core"/>
    <property type="match status" value="1"/>
</dbReference>
<evidence type="ECO:0000313" key="9">
    <source>
        <dbReference type="EMBL" id="KPC60578.1"/>
    </source>
</evidence>
<dbReference type="GO" id="GO:0006310">
    <property type="term" value="P:DNA recombination"/>
    <property type="evidence" value="ECO:0007669"/>
    <property type="project" value="UniProtKB-KW"/>
</dbReference>
<dbReference type="GO" id="GO:0003677">
    <property type="term" value="F:DNA binding"/>
    <property type="evidence" value="ECO:0007669"/>
    <property type="project" value="UniProtKB-UniRule"/>
</dbReference>
<gene>
    <name evidence="9" type="ORF">ADL29_28665</name>
</gene>
<proteinExistence type="inferred from homology"/>
<feature type="domain" description="Core-binding (CB)" evidence="8">
    <location>
        <begin position="83"/>
        <end position="163"/>
    </location>
</feature>
<organism evidence="9 10">
    <name type="scientific">Streptomyces chattanoogensis</name>
    <dbReference type="NCBI Taxonomy" id="66876"/>
    <lineage>
        <taxon>Bacteria</taxon>
        <taxon>Bacillati</taxon>
        <taxon>Actinomycetota</taxon>
        <taxon>Actinomycetes</taxon>
        <taxon>Kitasatosporales</taxon>
        <taxon>Streptomycetaceae</taxon>
        <taxon>Streptomyces</taxon>
    </lineage>
</organism>
<dbReference type="PROSITE" id="PS51898">
    <property type="entry name" value="TYR_RECOMBINASE"/>
    <property type="match status" value="1"/>
</dbReference>
<dbReference type="PROSITE" id="PS51900">
    <property type="entry name" value="CB"/>
    <property type="match status" value="1"/>
</dbReference>